<feature type="domain" description="Glycosyl hydrolase family 32 C-terminal" evidence="7">
    <location>
        <begin position="517"/>
        <end position="566"/>
    </location>
</feature>
<dbReference type="InterPro" id="IPR013148">
    <property type="entry name" value="Glyco_hydro_32_N"/>
</dbReference>
<evidence type="ECO:0000313" key="8">
    <source>
        <dbReference type="EMBL" id="OAP35057.1"/>
    </source>
</evidence>
<evidence type="ECO:0000256" key="5">
    <source>
        <dbReference type="RuleBase" id="RU362110"/>
    </source>
</evidence>
<dbReference type="OrthoDB" id="9801455at2"/>
<dbReference type="PANTHER" id="PTHR43101:SF1">
    <property type="entry name" value="BETA-FRUCTOSIDASE"/>
    <property type="match status" value="1"/>
</dbReference>
<keyword evidence="3 5" id="KW-0378">Hydrolase</keyword>
<keyword evidence="4 5" id="KW-0326">Glycosidase</keyword>
<dbReference type="Pfam" id="PF08244">
    <property type="entry name" value="Glyco_hydro_32C"/>
    <property type="match status" value="1"/>
</dbReference>
<comment type="similarity">
    <text evidence="1 5">Belongs to the glycosyl hydrolase 32 family.</text>
</comment>
<evidence type="ECO:0000256" key="2">
    <source>
        <dbReference type="ARBA" id="ARBA00012758"/>
    </source>
</evidence>
<dbReference type="SUPFAM" id="SSF75005">
    <property type="entry name" value="Arabinanase/levansucrase/invertase"/>
    <property type="match status" value="1"/>
</dbReference>
<dbReference type="AlphaFoldDB" id="A0A178XII3"/>
<dbReference type="SMART" id="SM00640">
    <property type="entry name" value="Glyco_32"/>
    <property type="match status" value="1"/>
</dbReference>
<evidence type="ECO:0000313" key="9">
    <source>
        <dbReference type="Proteomes" id="UP000094025"/>
    </source>
</evidence>
<protein>
    <recommendedName>
        <fullName evidence="2">beta-fructofuranosidase</fullName>
        <ecNumber evidence="2">3.2.1.26</ecNumber>
    </recommendedName>
</protein>
<dbReference type="InterPro" id="IPR051214">
    <property type="entry name" value="GH32_Enzymes"/>
</dbReference>
<organism evidence="8 9">
    <name type="scientific">Sinorhizobium glycinis</name>
    <dbReference type="NCBI Taxonomy" id="1472378"/>
    <lineage>
        <taxon>Bacteria</taxon>
        <taxon>Pseudomonadati</taxon>
        <taxon>Pseudomonadota</taxon>
        <taxon>Alphaproteobacteria</taxon>
        <taxon>Hyphomicrobiales</taxon>
        <taxon>Rhizobiaceae</taxon>
        <taxon>Sinorhizobium/Ensifer group</taxon>
        <taxon>Sinorhizobium</taxon>
    </lineage>
</organism>
<evidence type="ECO:0000256" key="3">
    <source>
        <dbReference type="ARBA" id="ARBA00022801"/>
    </source>
</evidence>
<evidence type="ECO:0000256" key="1">
    <source>
        <dbReference type="ARBA" id="ARBA00009902"/>
    </source>
</evidence>
<sequence length="576" mass="64752">MSNIVELDAARGTRFEFWARRKAAKSRAEDSAGEVFALRAGKRIVYRIAPPPPYCQFYAYTHHAGGPLTLEWDENIIELSLFYRFDPIRVAEEGVTFLDLQGGRLVARPKVAWPTWCESDPDRPQLRFSPFQAWMNDPNGLCFVDGRYHLFYQFHPVEAEWGPMHWGHAVSDDLYRWTHLPVFLHPEQNLWSLGATGGAFSGSAFVGPDGGLSFYYTERLPAYDLFKEYKEVQKLVVPSADLLRPETNRVVLDNGPPGSAHDFRDPKVWYDAAGGEYRMVLGAAIDGDPAVLLYGSEDGADWKFLSVLYRAPEHFRQHGARCVECPDFFELDGRFVLVMGFVGYTEPTTGRHNLLYAQVGTFDDDRFMPLTPALQELDFGTDFYAMQSFRAKERQIAFAWLFNWEFRKPAGSPYSGELSLPRVLGVDAQLRLTMLPEVGYRALRSHALTQAAAGHFICEPGEPIELSLTGALDGIRIVGRGGDGESFTIAHVSGRLQVNVAEDAGEIEYRSTPLSLENLTVFFDRGVLEIFANDGVVCGTRRTYKVTALTALELIASGATRIDACEGWSYNSVWRW</sequence>
<dbReference type="Gene3D" id="2.60.120.560">
    <property type="entry name" value="Exo-inulinase, domain 1"/>
    <property type="match status" value="1"/>
</dbReference>
<dbReference type="EMBL" id="LPUX01000067">
    <property type="protein sequence ID" value="OAP35057.1"/>
    <property type="molecule type" value="Genomic_DNA"/>
</dbReference>
<dbReference type="STRING" id="1472378.AU381_25115"/>
<dbReference type="SUPFAM" id="SSF49899">
    <property type="entry name" value="Concanavalin A-like lectins/glucanases"/>
    <property type="match status" value="1"/>
</dbReference>
<accession>A0A178XII3</accession>
<proteinExistence type="inferred from homology"/>
<name>A0A178XII3_9HYPH</name>
<evidence type="ECO:0000256" key="4">
    <source>
        <dbReference type="ARBA" id="ARBA00023295"/>
    </source>
</evidence>
<comment type="caution">
    <text evidence="8">The sequence shown here is derived from an EMBL/GenBank/DDBJ whole genome shotgun (WGS) entry which is preliminary data.</text>
</comment>
<dbReference type="Pfam" id="PF00251">
    <property type="entry name" value="Glyco_hydro_32N"/>
    <property type="match status" value="1"/>
</dbReference>
<feature type="domain" description="Glycosyl hydrolase family 32 N-terminal" evidence="6">
    <location>
        <begin position="128"/>
        <end position="431"/>
    </location>
</feature>
<dbReference type="Proteomes" id="UP000094025">
    <property type="component" value="Unassembled WGS sequence"/>
</dbReference>
<dbReference type="PANTHER" id="PTHR43101">
    <property type="entry name" value="BETA-FRUCTOSIDASE"/>
    <property type="match status" value="1"/>
</dbReference>
<dbReference type="EC" id="3.2.1.26" evidence="2"/>
<keyword evidence="9" id="KW-1185">Reference proteome</keyword>
<evidence type="ECO:0000259" key="6">
    <source>
        <dbReference type="Pfam" id="PF00251"/>
    </source>
</evidence>
<dbReference type="GO" id="GO:0005975">
    <property type="term" value="P:carbohydrate metabolic process"/>
    <property type="evidence" value="ECO:0007669"/>
    <property type="project" value="InterPro"/>
</dbReference>
<dbReference type="InterPro" id="IPR001362">
    <property type="entry name" value="Glyco_hydro_32"/>
</dbReference>
<gene>
    <name evidence="8" type="ORF">AU381_25115</name>
</gene>
<dbReference type="InterPro" id="IPR023296">
    <property type="entry name" value="Glyco_hydro_beta-prop_sf"/>
</dbReference>
<dbReference type="GO" id="GO:0004564">
    <property type="term" value="F:beta-fructofuranosidase activity"/>
    <property type="evidence" value="ECO:0007669"/>
    <property type="project" value="UniProtKB-EC"/>
</dbReference>
<dbReference type="InterPro" id="IPR013189">
    <property type="entry name" value="Glyco_hydro_32_C"/>
</dbReference>
<dbReference type="Gene3D" id="2.115.10.20">
    <property type="entry name" value="Glycosyl hydrolase domain, family 43"/>
    <property type="match status" value="1"/>
</dbReference>
<evidence type="ECO:0000259" key="7">
    <source>
        <dbReference type="Pfam" id="PF08244"/>
    </source>
</evidence>
<reference evidence="8 9" key="1">
    <citation type="journal article" date="2016" name="Int. J. Syst. Evol. Microbiol.">
        <title>Ensifer glycinis sp. nov., an novel rhizobial species associated with Glycine spp.</title>
        <authorList>
            <person name="Yan H."/>
            <person name="Yan J."/>
            <person name="Sui X.H."/>
            <person name="Wang E.T."/>
            <person name="Chen W.X."/>
            <person name="Zhang X.X."/>
            <person name="Chen W.F."/>
        </authorList>
    </citation>
    <scope>NUCLEOTIDE SEQUENCE [LARGE SCALE GENOMIC DNA]</scope>
    <source>
        <strain evidence="8 9">CCBAU 23380</strain>
    </source>
</reference>
<dbReference type="InterPro" id="IPR013320">
    <property type="entry name" value="ConA-like_dom_sf"/>
</dbReference>